<gene>
    <name evidence="8" type="primary">hydC</name>
    <name evidence="8" type="ORF">Epro_0730</name>
</gene>
<dbReference type="InterPro" id="IPR042128">
    <property type="entry name" value="NuoE_dom"/>
</dbReference>
<comment type="cofactor">
    <cofactor evidence="7">
        <name>[2Fe-2S] cluster</name>
        <dbReference type="ChEBI" id="CHEBI:190135"/>
    </cofactor>
    <text evidence="7">Binds 1 [2Fe-2S] cluster.</text>
</comment>
<dbReference type="GO" id="GO:0051537">
    <property type="term" value="F:2 iron, 2 sulfur cluster binding"/>
    <property type="evidence" value="ECO:0007669"/>
    <property type="project" value="UniProtKB-KW"/>
</dbReference>
<evidence type="ECO:0000256" key="5">
    <source>
        <dbReference type="ARBA" id="ARBA00023014"/>
    </source>
</evidence>
<keyword evidence="3 7" id="KW-0479">Metal-binding</keyword>
<dbReference type="EMBL" id="CP009498">
    <property type="protein sequence ID" value="AKL98109.1"/>
    <property type="molecule type" value="Genomic_DNA"/>
</dbReference>
<dbReference type="Proteomes" id="UP000035337">
    <property type="component" value="Chromosome"/>
</dbReference>
<dbReference type="PANTHER" id="PTHR43342">
    <property type="entry name" value="NADH-QUINONE OXIDOREDUCTASE, E SUBUNIT"/>
    <property type="match status" value="1"/>
</dbReference>
<sequence>MEAGYSKFDRVCQIIEENNYDKSKLIPILQAVQNEYRYLPEEILAFIASSLRISPARVYGVATFFAHFTLKQKGKHIIKVCDGTACHVKKSTNLINTIKNKLALKDGEFTTKDMLFTLETVSCLGACGLAPVMVVDEDVFGQVTPDKVIQIIDSILKQEAAQ</sequence>
<dbReference type="NCBIfam" id="NF005722">
    <property type="entry name" value="PRK07539.1-2"/>
    <property type="match status" value="1"/>
</dbReference>
<accession>A0A0G3WKU4</accession>
<keyword evidence="2 7" id="KW-0001">2Fe-2S</keyword>
<dbReference type="Pfam" id="PF01257">
    <property type="entry name" value="2Fe-2S_thioredx"/>
    <property type="match status" value="1"/>
</dbReference>
<dbReference type="Gene3D" id="3.40.30.10">
    <property type="entry name" value="Glutaredoxin"/>
    <property type="match status" value="1"/>
</dbReference>
<dbReference type="InterPro" id="IPR041921">
    <property type="entry name" value="NuoE_N"/>
</dbReference>
<evidence type="ECO:0000256" key="6">
    <source>
        <dbReference type="ARBA" id="ARBA00034078"/>
    </source>
</evidence>
<organism evidence="8 9">
    <name type="scientific">Endomicrobium proavitum</name>
    <dbReference type="NCBI Taxonomy" id="1408281"/>
    <lineage>
        <taxon>Bacteria</taxon>
        <taxon>Pseudomonadati</taxon>
        <taxon>Elusimicrobiota</taxon>
        <taxon>Endomicrobiia</taxon>
        <taxon>Endomicrobiales</taxon>
        <taxon>Endomicrobiaceae</taxon>
        <taxon>Endomicrobium</taxon>
    </lineage>
</organism>
<dbReference type="OrthoDB" id="9807941at2"/>
<feature type="binding site" evidence="7">
    <location>
        <position position="81"/>
    </location>
    <ligand>
        <name>[2Fe-2S] cluster</name>
        <dbReference type="ChEBI" id="CHEBI:190135"/>
    </ligand>
</feature>
<dbReference type="CDD" id="cd03064">
    <property type="entry name" value="TRX_Fd_NuoE"/>
    <property type="match status" value="1"/>
</dbReference>
<comment type="similarity">
    <text evidence="1">Belongs to the complex I 24 kDa subunit family.</text>
</comment>
<dbReference type="PATRIC" id="fig|1408281.3.peg.748"/>
<feature type="binding site" evidence="7">
    <location>
        <position position="86"/>
    </location>
    <ligand>
        <name>[2Fe-2S] cluster</name>
        <dbReference type="ChEBI" id="CHEBI:190135"/>
    </ligand>
</feature>
<dbReference type="KEGG" id="epo:Epro_0730"/>
<dbReference type="SUPFAM" id="SSF52833">
    <property type="entry name" value="Thioredoxin-like"/>
    <property type="match status" value="1"/>
</dbReference>
<keyword evidence="5 7" id="KW-0411">Iron-sulfur</keyword>
<reference evidence="8 9" key="1">
    <citation type="submission" date="2014-09" db="EMBL/GenBank/DDBJ databases">
        <title>Complete genome sequence of Endomicrobium proavitum.</title>
        <authorList>
            <person name="Zheng H."/>
        </authorList>
    </citation>
    <scope>NUCLEOTIDE SEQUENCE [LARGE SCALE GENOMIC DNA]</scope>
    <source>
        <strain evidence="8 9">Rsa215</strain>
    </source>
</reference>
<comment type="cofactor">
    <cofactor evidence="6">
        <name>[2Fe-2S] cluster</name>
        <dbReference type="ChEBI" id="CHEBI:190135"/>
    </cofactor>
</comment>
<keyword evidence="9" id="KW-1185">Reference proteome</keyword>
<dbReference type="PIRSF" id="PIRSF000216">
    <property type="entry name" value="NADH_DH_24kDa"/>
    <property type="match status" value="1"/>
</dbReference>
<proteinExistence type="inferred from homology"/>
<feature type="binding site" evidence="7">
    <location>
        <position position="123"/>
    </location>
    <ligand>
        <name>[2Fe-2S] cluster</name>
        <dbReference type="ChEBI" id="CHEBI:190135"/>
    </ligand>
</feature>
<evidence type="ECO:0000256" key="1">
    <source>
        <dbReference type="ARBA" id="ARBA00010643"/>
    </source>
</evidence>
<evidence type="ECO:0000256" key="2">
    <source>
        <dbReference type="ARBA" id="ARBA00022714"/>
    </source>
</evidence>
<dbReference type="PROSITE" id="PS01099">
    <property type="entry name" value="COMPLEX1_24K"/>
    <property type="match status" value="1"/>
</dbReference>
<evidence type="ECO:0000313" key="9">
    <source>
        <dbReference type="Proteomes" id="UP000035337"/>
    </source>
</evidence>
<dbReference type="PANTHER" id="PTHR43342:SF1">
    <property type="entry name" value="BIFURCATING [FEFE] HYDROGENASE GAMMA SUBUNIT"/>
    <property type="match status" value="1"/>
</dbReference>
<evidence type="ECO:0000256" key="7">
    <source>
        <dbReference type="PIRSR" id="PIRSR000216-1"/>
    </source>
</evidence>
<evidence type="ECO:0000313" key="8">
    <source>
        <dbReference type="EMBL" id="AKL98109.1"/>
    </source>
</evidence>
<dbReference type="InterPro" id="IPR028431">
    <property type="entry name" value="NADP_DH_HndA-like"/>
</dbReference>
<dbReference type="InterPro" id="IPR036249">
    <property type="entry name" value="Thioredoxin-like_sf"/>
</dbReference>
<keyword evidence="4 7" id="KW-0408">Iron</keyword>
<dbReference type="RefSeq" id="WP_052570652.1">
    <property type="nucleotide sequence ID" value="NZ_CP009498.1"/>
</dbReference>
<feature type="binding site" evidence="7">
    <location>
        <position position="127"/>
    </location>
    <ligand>
        <name>[2Fe-2S] cluster</name>
        <dbReference type="ChEBI" id="CHEBI:190135"/>
    </ligand>
</feature>
<evidence type="ECO:0000256" key="3">
    <source>
        <dbReference type="ARBA" id="ARBA00022723"/>
    </source>
</evidence>
<dbReference type="STRING" id="1408281.Epro_0730"/>
<dbReference type="AlphaFoldDB" id="A0A0G3WKU4"/>
<protein>
    <submittedName>
        <fullName evidence="8">NAD-dependent Fe-hydrogenase 24kDa NADH dehydrogenase component</fullName>
    </submittedName>
</protein>
<dbReference type="InterPro" id="IPR002023">
    <property type="entry name" value="NuoE-like"/>
</dbReference>
<name>A0A0G3WKU4_9BACT</name>
<dbReference type="GO" id="GO:0046872">
    <property type="term" value="F:metal ion binding"/>
    <property type="evidence" value="ECO:0007669"/>
    <property type="project" value="UniProtKB-KW"/>
</dbReference>
<evidence type="ECO:0000256" key="4">
    <source>
        <dbReference type="ARBA" id="ARBA00023004"/>
    </source>
</evidence>
<dbReference type="Gene3D" id="1.10.10.1590">
    <property type="entry name" value="NADH-quinone oxidoreductase subunit E"/>
    <property type="match status" value="1"/>
</dbReference>
<dbReference type="GO" id="GO:0016491">
    <property type="term" value="F:oxidoreductase activity"/>
    <property type="evidence" value="ECO:0007669"/>
    <property type="project" value="InterPro"/>
</dbReference>